<dbReference type="Pfam" id="PF07238">
    <property type="entry name" value="PilZ"/>
    <property type="match status" value="1"/>
</dbReference>
<evidence type="ECO:0000259" key="2">
    <source>
        <dbReference type="Pfam" id="PF07238"/>
    </source>
</evidence>
<feature type="transmembrane region" description="Helical" evidence="1">
    <location>
        <begin position="20"/>
        <end position="39"/>
    </location>
</feature>
<evidence type="ECO:0000313" key="3">
    <source>
        <dbReference type="EMBL" id="AOZ96113.1"/>
    </source>
</evidence>
<dbReference type="EMBL" id="CP017831">
    <property type="protein sequence ID" value="AOZ96113.1"/>
    <property type="molecule type" value="Genomic_DNA"/>
</dbReference>
<sequence>MNVNDISNGSVVKIYAAINGHSIVIMTEAIFGVSAGLIVKPMEYFGKYMQFLEPSQVQIRNKRDGRVYKFMSTTITPVKTRYGNFHLIRCSSKLEPENSRRAERFYIEKLGLMSVNGNNLDLKNCIVHDLSMRGISLIIDKNTTLKPGDKLAVMFRYGASLHNYEINTVVVRNFFLDQKKAVGCSISNVSVDLIGLLSQKKHEKYTKLDEVPATDLNPDIPEQQQIMEVEEDLAKKMIPEKKTSLNISSQGTNPLDPANLEHITDKTLRQKKREERMEKQAKEIENLLDLRDV</sequence>
<dbReference type="SUPFAM" id="SSF141371">
    <property type="entry name" value="PilZ domain-like"/>
    <property type="match status" value="1"/>
</dbReference>
<feature type="domain" description="PilZ" evidence="2">
    <location>
        <begin position="100"/>
        <end position="194"/>
    </location>
</feature>
<dbReference type="AlphaFoldDB" id="A0A1D9P0T3"/>
<evidence type="ECO:0000256" key="1">
    <source>
        <dbReference type="SAM" id="Phobius"/>
    </source>
</evidence>
<keyword evidence="1" id="KW-0472">Membrane</keyword>
<keyword evidence="1" id="KW-0812">Transmembrane</keyword>
<organism evidence="3 4">
    <name type="scientific">Butyrivibrio hungatei</name>
    <dbReference type="NCBI Taxonomy" id="185008"/>
    <lineage>
        <taxon>Bacteria</taxon>
        <taxon>Bacillati</taxon>
        <taxon>Bacillota</taxon>
        <taxon>Clostridia</taxon>
        <taxon>Lachnospirales</taxon>
        <taxon>Lachnospiraceae</taxon>
        <taxon>Butyrivibrio</taxon>
    </lineage>
</organism>
<name>A0A1D9P0T3_9FIRM</name>
<dbReference type="RefSeq" id="WP_071175832.1">
    <property type="nucleotide sequence ID" value="NZ_CP017831.1"/>
</dbReference>
<dbReference type="Proteomes" id="UP000179284">
    <property type="component" value="Chromosome I"/>
</dbReference>
<dbReference type="KEGG" id="bhu:bhn_I1079"/>
<proteinExistence type="predicted"/>
<dbReference type="InterPro" id="IPR009875">
    <property type="entry name" value="PilZ_domain"/>
</dbReference>
<protein>
    <submittedName>
        <fullName evidence="3">PilZ domain-containing protein</fullName>
    </submittedName>
</protein>
<dbReference type="GO" id="GO:0035438">
    <property type="term" value="F:cyclic-di-GMP binding"/>
    <property type="evidence" value="ECO:0007669"/>
    <property type="project" value="InterPro"/>
</dbReference>
<evidence type="ECO:0000313" key="4">
    <source>
        <dbReference type="Proteomes" id="UP000179284"/>
    </source>
</evidence>
<accession>A0A1D9P0T3</accession>
<gene>
    <name evidence="3" type="ORF">bhn_I1079</name>
</gene>
<dbReference type="Gene3D" id="2.40.10.220">
    <property type="entry name" value="predicted glycosyltransferase like domains"/>
    <property type="match status" value="1"/>
</dbReference>
<keyword evidence="4" id="KW-1185">Reference proteome</keyword>
<dbReference type="OrthoDB" id="2003409at2"/>
<reference evidence="4" key="1">
    <citation type="submission" date="2016-10" db="EMBL/GenBank/DDBJ databases">
        <title>The complete genome sequence of the rumen bacterium Butyrivibrio hungatei MB2003.</title>
        <authorList>
            <person name="Palevich N."/>
            <person name="Kelly W.J."/>
            <person name="Leahy S.C."/>
            <person name="Altermann E."/>
            <person name="Rakonjac J."/>
            <person name="Attwood G.T."/>
        </authorList>
    </citation>
    <scope>NUCLEOTIDE SEQUENCE [LARGE SCALE GENOMIC DNA]</scope>
    <source>
        <strain evidence="4">MB2003</strain>
    </source>
</reference>
<keyword evidence="1" id="KW-1133">Transmembrane helix</keyword>